<dbReference type="Proteomes" id="UP000063429">
    <property type="component" value="Chromosome"/>
</dbReference>
<name>A0ABN4HUJ9_9BURK</name>
<dbReference type="InterPro" id="IPR058548">
    <property type="entry name" value="MlaB-like_STAS"/>
</dbReference>
<dbReference type="PANTHER" id="PTHR35849:SF2">
    <property type="entry name" value="BLR2341 PROTEIN"/>
    <property type="match status" value="1"/>
</dbReference>
<reference evidence="3" key="1">
    <citation type="journal article" date="2015" name="Genome Announc.">
        <title>Complete Genome Sequence of Herbaspirillum hiltneri N3 (DSM 17495), Isolated from Surface-Sterilized Wheat Roots.</title>
        <authorList>
            <person name="Guizelini D."/>
            <person name="Saizaki P.M."/>
            <person name="Coimbra N.A."/>
            <person name="Weiss V.A."/>
            <person name="Faoro H."/>
            <person name="Sfeir M.Z."/>
            <person name="Baura V.A."/>
            <person name="Monteiro R.A."/>
            <person name="Chubatsu L.S."/>
            <person name="Souza E.M."/>
            <person name="Cruz L.M."/>
            <person name="Pedrosa F.O."/>
            <person name="Raittz R.T."/>
            <person name="Marchaukoski J.N."/>
            <person name="Steffens M.B."/>
        </authorList>
    </citation>
    <scope>NUCLEOTIDE SEQUENCE [LARGE SCALE GENOMIC DNA]</scope>
    <source>
        <strain evidence="3">N3</strain>
    </source>
</reference>
<evidence type="ECO:0000313" key="3">
    <source>
        <dbReference type="Proteomes" id="UP000063429"/>
    </source>
</evidence>
<organism evidence="2 3">
    <name type="scientific">Herbaspirillum hiltneri N3</name>
    <dbReference type="NCBI Taxonomy" id="1262470"/>
    <lineage>
        <taxon>Bacteria</taxon>
        <taxon>Pseudomonadati</taxon>
        <taxon>Pseudomonadota</taxon>
        <taxon>Betaproteobacteria</taxon>
        <taxon>Burkholderiales</taxon>
        <taxon>Oxalobacteraceae</taxon>
        <taxon>Herbaspirillum</taxon>
    </lineage>
</organism>
<accession>A0ABN4HUJ9</accession>
<dbReference type="Gene3D" id="3.30.750.24">
    <property type="entry name" value="STAS domain"/>
    <property type="match status" value="1"/>
</dbReference>
<sequence>MPLTQSTRDGHLLLLVSGGFTIFQAAEYKPQLLGVLDHTDDVLELDLSDCDELDTAGLQLLLLLRREAAAQYKQLLLGGVSPAVQNVLNMLQLQDFMHADPAASPTSLQGLA</sequence>
<dbReference type="EMBL" id="CP011409">
    <property type="protein sequence ID" value="AKZ62349.1"/>
    <property type="molecule type" value="Genomic_DNA"/>
</dbReference>
<dbReference type="InterPro" id="IPR036513">
    <property type="entry name" value="STAS_dom_sf"/>
</dbReference>
<evidence type="ECO:0000259" key="1">
    <source>
        <dbReference type="PROSITE" id="PS50801"/>
    </source>
</evidence>
<evidence type="ECO:0000313" key="2">
    <source>
        <dbReference type="EMBL" id="AKZ62349.1"/>
    </source>
</evidence>
<keyword evidence="3" id="KW-1185">Reference proteome</keyword>
<dbReference type="InterPro" id="IPR002645">
    <property type="entry name" value="STAS_dom"/>
</dbReference>
<dbReference type="SUPFAM" id="SSF52091">
    <property type="entry name" value="SpoIIaa-like"/>
    <property type="match status" value="1"/>
</dbReference>
<dbReference type="InterPro" id="IPR052746">
    <property type="entry name" value="MlaB_ABC_Transporter"/>
</dbReference>
<proteinExistence type="predicted"/>
<dbReference type="RefSeq" id="WP_053195869.1">
    <property type="nucleotide sequence ID" value="NZ_CP011409.1"/>
</dbReference>
<gene>
    <name evidence="2" type="ORF">F506_06400</name>
</gene>
<dbReference type="PROSITE" id="PS50801">
    <property type="entry name" value="STAS"/>
    <property type="match status" value="1"/>
</dbReference>
<dbReference type="CDD" id="cd07043">
    <property type="entry name" value="STAS_anti-anti-sigma_factors"/>
    <property type="match status" value="1"/>
</dbReference>
<feature type="domain" description="STAS" evidence="1">
    <location>
        <begin position="1"/>
        <end position="112"/>
    </location>
</feature>
<protein>
    <submittedName>
        <fullName evidence="2">Anti-sigma factor antagonist</fullName>
    </submittedName>
</protein>
<dbReference type="PANTHER" id="PTHR35849">
    <property type="entry name" value="BLR2341 PROTEIN"/>
    <property type="match status" value="1"/>
</dbReference>
<dbReference type="Pfam" id="PF13466">
    <property type="entry name" value="STAS_2"/>
    <property type="match status" value="1"/>
</dbReference>